<dbReference type="Pfam" id="PF05305">
    <property type="entry name" value="DUF732"/>
    <property type="match status" value="1"/>
</dbReference>
<organism evidence="2">
    <name type="scientific">uncultured Mycobacterium sp</name>
    <dbReference type="NCBI Taxonomy" id="171292"/>
    <lineage>
        <taxon>Bacteria</taxon>
        <taxon>Bacillati</taxon>
        <taxon>Actinomycetota</taxon>
        <taxon>Actinomycetes</taxon>
        <taxon>Mycobacteriales</taxon>
        <taxon>Mycobacteriaceae</taxon>
        <taxon>Mycobacterium</taxon>
        <taxon>environmental samples</taxon>
    </lineage>
</organism>
<sequence>MSISPYNAGALIGSIAALVVGLSVATPARADDTQDQIFFTSLGNRGISCSSLPGCGGNDQLLGLGQALCIDLSKAGSRTPEYPVAEVNSLVTNQGFSRIQAQVVVGSAIGAYCPEWVPVLHQAAGN</sequence>
<dbReference type="EMBL" id="FLQS01000078">
    <property type="protein sequence ID" value="SBS79575.1"/>
    <property type="molecule type" value="Genomic_DNA"/>
</dbReference>
<accession>A0A1Y5PLN0</accession>
<reference evidence="2" key="1">
    <citation type="submission" date="2016-03" db="EMBL/GenBank/DDBJ databases">
        <authorList>
            <person name="Ploux O."/>
        </authorList>
    </citation>
    <scope>NUCLEOTIDE SEQUENCE</scope>
    <source>
        <strain evidence="2">UC10</strain>
    </source>
</reference>
<protein>
    <recommendedName>
        <fullName evidence="1">DUF732 domain-containing protein</fullName>
    </recommendedName>
</protein>
<dbReference type="AlphaFoldDB" id="A0A1Y5PLN0"/>
<evidence type="ECO:0000259" key="1">
    <source>
        <dbReference type="Pfam" id="PF05305"/>
    </source>
</evidence>
<proteinExistence type="predicted"/>
<feature type="domain" description="DUF732" evidence="1">
    <location>
        <begin position="35"/>
        <end position="115"/>
    </location>
</feature>
<dbReference type="InterPro" id="IPR007969">
    <property type="entry name" value="DUF732"/>
</dbReference>
<name>A0A1Y5PLN0_9MYCO</name>
<gene>
    <name evidence="2" type="ORF">MHPYR_80164</name>
</gene>
<evidence type="ECO:0000313" key="2">
    <source>
        <dbReference type="EMBL" id="SBS79575.1"/>
    </source>
</evidence>